<dbReference type="CDD" id="cd08054">
    <property type="entry name" value="gp6"/>
    <property type="match status" value="1"/>
</dbReference>
<dbReference type="Gene3D" id="1.10.3230.30">
    <property type="entry name" value="Phage gp6-like head-tail connector protein"/>
    <property type="match status" value="1"/>
</dbReference>
<proteinExistence type="predicted"/>
<reference evidence="1" key="1">
    <citation type="submission" date="2020-07" db="EMBL/GenBank/DDBJ databases">
        <title>Multicomponent nature underlies the extraordinary mechanical properties of spider dragline silk.</title>
        <authorList>
            <person name="Kono N."/>
            <person name="Nakamura H."/>
            <person name="Mori M."/>
            <person name="Yoshida Y."/>
            <person name="Ohtoshi R."/>
            <person name="Malay A.D."/>
            <person name="Moran D.A.P."/>
            <person name="Tomita M."/>
            <person name="Numata K."/>
            <person name="Arakawa K."/>
        </authorList>
    </citation>
    <scope>NUCLEOTIDE SEQUENCE</scope>
</reference>
<comment type="caution">
    <text evidence="1">The sequence shown here is derived from an EMBL/GenBank/DDBJ whole genome shotgun (WGS) entry which is preliminary data.</text>
</comment>
<dbReference type="OrthoDB" id="8310467at2759"/>
<dbReference type="Pfam" id="PF05135">
    <property type="entry name" value="Phage_connect_1"/>
    <property type="match status" value="1"/>
</dbReference>
<evidence type="ECO:0000313" key="1">
    <source>
        <dbReference type="EMBL" id="GFR12081.1"/>
    </source>
</evidence>
<evidence type="ECO:0000313" key="2">
    <source>
        <dbReference type="Proteomes" id="UP000887116"/>
    </source>
</evidence>
<gene>
    <name evidence="1" type="primary">COM42_05965</name>
    <name evidence="1" type="ORF">TNCT_354061</name>
</gene>
<dbReference type="NCBIfam" id="TIGR01560">
    <property type="entry name" value="put_DNA_pack"/>
    <property type="match status" value="1"/>
</dbReference>
<organism evidence="1 2">
    <name type="scientific">Trichonephila clavata</name>
    <name type="common">Joro spider</name>
    <name type="synonym">Nephila clavata</name>
    <dbReference type="NCBI Taxonomy" id="2740835"/>
    <lineage>
        <taxon>Eukaryota</taxon>
        <taxon>Metazoa</taxon>
        <taxon>Ecdysozoa</taxon>
        <taxon>Arthropoda</taxon>
        <taxon>Chelicerata</taxon>
        <taxon>Arachnida</taxon>
        <taxon>Araneae</taxon>
        <taxon>Araneomorphae</taxon>
        <taxon>Entelegynae</taxon>
        <taxon>Araneoidea</taxon>
        <taxon>Nephilidae</taxon>
        <taxon>Trichonephila</taxon>
    </lineage>
</organism>
<accession>A0A8X6JM66</accession>
<protein>
    <submittedName>
        <fullName evidence="1">Phage head-tail connector protein</fullName>
    </submittedName>
</protein>
<sequence length="258" mass="29844">MSTRSTSPRIHVQRKSKPESFPVTLEEIKSFLRIENNQDDKLISDLIFMATDYAEWHMEKSLVKQTWQVSYEDYVPRRIYLSYGPVSKIVLATAMISKGQEKRTLKYYFSDVGGYVEFFNYLNAIRVDVVYEAGYDNVPEQIKLGIMRHVSALYKNRESEVTIPYLRLRVVNYNNLHMLSNFATKARFSCDIYAHHIGSMFAIIRHINLILKSIEGLSNEAILESNCAMSQHDEILHSTINFDILIKGGDNEQITAKN</sequence>
<dbReference type="InterPro" id="IPR021146">
    <property type="entry name" value="Phage_gp6-like_head-tail"/>
</dbReference>
<dbReference type="InterPro" id="IPR006450">
    <property type="entry name" value="Phage_HK97_gp6-like"/>
</dbReference>
<dbReference type="Proteomes" id="UP000887116">
    <property type="component" value="Unassembled WGS sequence"/>
</dbReference>
<dbReference type="EMBL" id="BMAO01026739">
    <property type="protein sequence ID" value="GFR12081.1"/>
    <property type="molecule type" value="Genomic_DNA"/>
</dbReference>
<name>A0A8X6JM66_TRICU</name>
<keyword evidence="2" id="KW-1185">Reference proteome</keyword>
<dbReference type="AlphaFoldDB" id="A0A8X6JM66"/>